<keyword evidence="6 12" id="KW-0479">Metal-binding</keyword>
<keyword evidence="14" id="KW-0732">Signal</keyword>
<feature type="signal peptide" evidence="14">
    <location>
        <begin position="1"/>
        <end position="20"/>
    </location>
</feature>
<evidence type="ECO:0000256" key="7">
    <source>
        <dbReference type="ARBA" id="ARBA00022989"/>
    </source>
</evidence>
<dbReference type="EMBL" id="JBEAFC010000014">
    <property type="protein sequence ID" value="KAL1532960.1"/>
    <property type="molecule type" value="Genomic_DNA"/>
</dbReference>
<dbReference type="Gene3D" id="1.10.630.10">
    <property type="entry name" value="Cytochrome P450"/>
    <property type="match status" value="1"/>
</dbReference>
<proteinExistence type="inferred from homology"/>
<evidence type="ECO:0000256" key="8">
    <source>
        <dbReference type="ARBA" id="ARBA00023002"/>
    </source>
</evidence>
<dbReference type="GO" id="GO:0016114">
    <property type="term" value="P:terpenoid biosynthetic process"/>
    <property type="evidence" value="ECO:0007669"/>
    <property type="project" value="UniProtKB-ARBA"/>
</dbReference>
<keyword evidence="5" id="KW-0812">Transmembrane</keyword>
<evidence type="ECO:0000313" key="15">
    <source>
        <dbReference type="EMBL" id="KAL1532960.1"/>
    </source>
</evidence>
<comment type="cofactor">
    <cofactor evidence="1 12">
        <name>heme</name>
        <dbReference type="ChEBI" id="CHEBI:30413"/>
    </cofactor>
</comment>
<dbReference type="Proteomes" id="UP001567538">
    <property type="component" value="Unassembled WGS sequence"/>
</dbReference>
<evidence type="ECO:0000256" key="13">
    <source>
        <dbReference type="RuleBase" id="RU000461"/>
    </source>
</evidence>
<dbReference type="GO" id="GO:0046872">
    <property type="term" value="F:metal ion binding"/>
    <property type="evidence" value="ECO:0007669"/>
    <property type="project" value="UniProtKB-KW"/>
</dbReference>
<dbReference type="PANTHER" id="PTHR47955">
    <property type="entry name" value="CYTOCHROME P450 FAMILY 71 PROTEIN"/>
    <property type="match status" value="1"/>
</dbReference>
<comment type="subcellular location">
    <subcellularLocation>
        <location evidence="2">Membrane</location>
        <topology evidence="2">Single-pass membrane protein</topology>
    </subcellularLocation>
</comment>
<dbReference type="PROSITE" id="PS00086">
    <property type="entry name" value="CYTOCHROME_P450"/>
    <property type="match status" value="1"/>
</dbReference>
<evidence type="ECO:0000256" key="2">
    <source>
        <dbReference type="ARBA" id="ARBA00004167"/>
    </source>
</evidence>
<dbReference type="CDD" id="cd11072">
    <property type="entry name" value="CYP71-like"/>
    <property type="match status" value="1"/>
</dbReference>
<evidence type="ECO:0000256" key="5">
    <source>
        <dbReference type="ARBA" id="ARBA00022692"/>
    </source>
</evidence>
<dbReference type="SUPFAM" id="SSF48264">
    <property type="entry name" value="Cytochrome P450"/>
    <property type="match status" value="1"/>
</dbReference>
<dbReference type="Pfam" id="PF00067">
    <property type="entry name" value="p450"/>
    <property type="match status" value="1"/>
</dbReference>
<dbReference type="InterPro" id="IPR017972">
    <property type="entry name" value="Cyt_P450_CS"/>
</dbReference>
<feature type="chain" id="PRO_5044849954" evidence="14">
    <location>
        <begin position="21"/>
        <end position="491"/>
    </location>
</feature>
<evidence type="ECO:0000256" key="11">
    <source>
        <dbReference type="ARBA" id="ARBA00023136"/>
    </source>
</evidence>
<evidence type="ECO:0000256" key="3">
    <source>
        <dbReference type="ARBA" id="ARBA00010617"/>
    </source>
</evidence>
<evidence type="ECO:0000313" key="16">
    <source>
        <dbReference type="Proteomes" id="UP001567538"/>
    </source>
</evidence>
<evidence type="ECO:0000256" key="14">
    <source>
        <dbReference type="SAM" id="SignalP"/>
    </source>
</evidence>
<keyword evidence="10 13" id="KW-0503">Monooxygenase</keyword>
<comment type="similarity">
    <text evidence="3 13">Belongs to the cytochrome P450 family.</text>
</comment>
<dbReference type="InterPro" id="IPR001128">
    <property type="entry name" value="Cyt_P450"/>
</dbReference>
<gene>
    <name evidence="15" type="ORF">AAHA92_32911</name>
</gene>
<dbReference type="AlphaFoldDB" id="A0ABD1FMB6"/>
<keyword evidence="9 12" id="KW-0408">Iron</keyword>
<evidence type="ECO:0000256" key="6">
    <source>
        <dbReference type="ARBA" id="ARBA00022723"/>
    </source>
</evidence>
<dbReference type="PRINTS" id="PR00463">
    <property type="entry name" value="EP450I"/>
</dbReference>
<evidence type="ECO:0000256" key="9">
    <source>
        <dbReference type="ARBA" id="ARBA00023004"/>
    </source>
</evidence>
<keyword evidence="16" id="KW-1185">Reference proteome</keyword>
<dbReference type="GO" id="GO:0016020">
    <property type="term" value="C:membrane"/>
    <property type="evidence" value="ECO:0007669"/>
    <property type="project" value="UniProtKB-SubCell"/>
</dbReference>
<dbReference type="PRINTS" id="PR00385">
    <property type="entry name" value="P450"/>
</dbReference>
<evidence type="ECO:0000256" key="1">
    <source>
        <dbReference type="ARBA" id="ARBA00001971"/>
    </source>
</evidence>
<name>A0ABD1FMB6_SALDI</name>
<keyword evidence="4 12" id="KW-0349">Heme</keyword>
<accession>A0ABD1FMB6</accession>
<reference evidence="15 16" key="1">
    <citation type="submission" date="2024-06" db="EMBL/GenBank/DDBJ databases">
        <title>A chromosome level genome sequence of Diviner's sage (Salvia divinorum).</title>
        <authorList>
            <person name="Ford S.A."/>
            <person name="Ro D.-K."/>
            <person name="Ness R.W."/>
            <person name="Phillips M.A."/>
        </authorList>
    </citation>
    <scope>NUCLEOTIDE SEQUENCE [LARGE SCALE GENOMIC DNA]</scope>
    <source>
        <strain evidence="15">SAF-2024a</strain>
        <tissue evidence="15">Leaf</tissue>
    </source>
</reference>
<comment type="caution">
    <text evidence="15">The sequence shown here is derived from an EMBL/GenBank/DDBJ whole genome shotgun (WGS) entry which is preliminary data.</text>
</comment>
<feature type="binding site" description="axial binding residue" evidence="12">
    <location>
        <position position="429"/>
    </location>
    <ligand>
        <name>heme</name>
        <dbReference type="ChEBI" id="CHEBI:30413"/>
    </ligand>
    <ligandPart>
        <name>Fe</name>
        <dbReference type="ChEBI" id="CHEBI:18248"/>
    </ligandPart>
</feature>
<dbReference type="FunFam" id="1.10.630.10:FF:000011">
    <property type="entry name" value="Cytochrome P450 83B1"/>
    <property type="match status" value="1"/>
</dbReference>
<organism evidence="15 16">
    <name type="scientific">Salvia divinorum</name>
    <name type="common">Maria pastora</name>
    <name type="synonym">Diviner's sage</name>
    <dbReference type="NCBI Taxonomy" id="28513"/>
    <lineage>
        <taxon>Eukaryota</taxon>
        <taxon>Viridiplantae</taxon>
        <taxon>Streptophyta</taxon>
        <taxon>Embryophyta</taxon>
        <taxon>Tracheophyta</taxon>
        <taxon>Spermatophyta</taxon>
        <taxon>Magnoliopsida</taxon>
        <taxon>eudicotyledons</taxon>
        <taxon>Gunneridae</taxon>
        <taxon>Pentapetalae</taxon>
        <taxon>asterids</taxon>
        <taxon>lamiids</taxon>
        <taxon>Lamiales</taxon>
        <taxon>Lamiaceae</taxon>
        <taxon>Nepetoideae</taxon>
        <taxon>Mentheae</taxon>
        <taxon>Salviinae</taxon>
        <taxon>Salvia</taxon>
        <taxon>Salvia subgen. Calosphace</taxon>
    </lineage>
</organism>
<keyword evidence="11" id="KW-0472">Membrane</keyword>
<dbReference type="InterPro" id="IPR036396">
    <property type="entry name" value="Cyt_P450_sf"/>
</dbReference>
<keyword evidence="8 13" id="KW-0560">Oxidoreductase</keyword>
<dbReference type="PANTHER" id="PTHR47955:SF22">
    <property type="entry name" value="CYTOCHROME P450 83B1-LIKE"/>
    <property type="match status" value="1"/>
</dbReference>
<evidence type="ECO:0000256" key="10">
    <source>
        <dbReference type="ARBA" id="ARBA00023033"/>
    </source>
</evidence>
<protein>
    <submittedName>
        <fullName evidence="15">Cytochrome P450 71A1-like</fullName>
    </submittedName>
</protein>
<dbReference type="InterPro" id="IPR002401">
    <property type="entry name" value="Cyt_P450_E_grp-I"/>
</dbReference>
<sequence length="491" mass="55464">MIILLLILPISILFLLLLHKKPPRTPPGPRSLPVIGNLLHLATPTPHVHLWRLSRTYGPLMSLNLGSKPTIVVSSSQIAEQVMRTHDLAFCSRPKLLGQHKLFYNGLDVAFAPYGHSWREMRKICVVHLLSNKRVQSFRPVREEEVFRMTRELSGDSGRVANLSPIMLGLTSTLICRIAFGKAESRRERFDELMIEAQAMQAGFAFVSDYFPWLGWVDRLTGMIARLEQFSKDMDDFVEQLIREHLDSSWPHFMNPNILDLLIQLKKENSTSITLTWDHVKAILMDIFVAATDTSAATVIWAMTALVKNPVAMERLQREIRELVGDRTQVNEDDLPKLAYLNAVIKETLRLFPAAPLLLPRESMSDCKINGYTIPAKTLVFINAWAIARDPESWENPDEFVPERFLNSSIDILGTDFKVIPFGAGRRGCPGIAMGLATVELTLANLLHSFDWELPPGVSKEDIDTEVSPGLTMHKKHPLYLVPINRTQHGS</sequence>
<evidence type="ECO:0000256" key="4">
    <source>
        <dbReference type="ARBA" id="ARBA00022617"/>
    </source>
</evidence>
<keyword evidence="7" id="KW-1133">Transmembrane helix</keyword>
<dbReference type="GO" id="GO:0016712">
    <property type="term" value="F:oxidoreductase activity, acting on paired donors, with incorporation or reduction of molecular oxygen, reduced flavin or flavoprotein as one donor, and incorporation of one atom of oxygen"/>
    <property type="evidence" value="ECO:0007669"/>
    <property type="project" value="UniProtKB-ARBA"/>
</dbReference>
<evidence type="ECO:0000256" key="12">
    <source>
        <dbReference type="PIRSR" id="PIRSR602401-1"/>
    </source>
</evidence>